<gene>
    <name evidence="1" type="ORF">KDK95_16605</name>
</gene>
<dbReference type="PROSITE" id="PS00141">
    <property type="entry name" value="ASP_PROTEASE"/>
    <property type="match status" value="1"/>
</dbReference>
<dbReference type="GO" id="GO:0004190">
    <property type="term" value="F:aspartic-type endopeptidase activity"/>
    <property type="evidence" value="ECO:0007669"/>
    <property type="project" value="InterPro"/>
</dbReference>
<dbReference type="CDD" id="cd05483">
    <property type="entry name" value="retropepsin_like_bacteria"/>
    <property type="match status" value="1"/>
</dbReference>
<accession>A0A941IGY9</accession>
<sequence length="266" mass="28525">MQDIPLIIAPDPDESEAAEVLIDATVDGRPRRFLLDTGAARSQLLTDPHTAGLATVRTEASYGAVAETSNELVCISELAVGPLHAQDLEVVRVAAAQPGARDLLGMDILASACCRFDLAHQQLRIEASPHPDAALPLVMDERKHCYVELDWTDAQAQACFDTGAGLTIVDQTFIDKHPRLFEPAGTSTGTDATGASFQTPIFLMTGPVIGGAQFTAHTVAAIDLSPVNATLDLPMDLILGYPTIRQANWLFDFPARRWSLSRIAPS</sequence>
<dbReference type="Gene3D" id="2.40.70.10">
    <property type="entry name" value="Acid Proteases"/>
    <property type="match status" value="2"/>
</dbReference>
<dbReference type="InterPro" id="IPR021109">
    <property type="entry name" value="Peptidase_aspartic_dom_sf"/>
</dbReference>
<keyword evidence="1" id="KW-0378">Hydrolase</keyword>
<dbReference type="InterPro" id="IPR001969">
    <property type="entry name" value="Aspartic_peptidase_AS"/>
</dbReference>
<proteinExistence type="predicted"/>
<evidence type="ECO:0000313" key="1">
    <source>
        <dbReference type="EMBL" id="MBR7827940.1"/>
    </source>
</evidence>
<keyword evidence="2" id="KW-1185">Reference proteome</keyword>
<dbReference type="RefSeq" id="WP_212519081.1">
    <property type="nucleotide sequence ID" value="NZ_JAGSOH010000045.1"/>
</dbReference>
<comment type="caution">
    <text evidence="1">The sequence shown here is derived from an EMBL/GenBank/DDBJ whole genome shotgun (WGS) entry which is preliminary data.</text>
</comment>
<organism evidence="1 2">
    <name type="scientific">Actinospica acidithermotolerans</name>
    <dbReference type="NCBI Taxonomy" id="2828514"/>
    <lineage>
        <taxon>Bacteria</taxon>
        <taxon>Bacillati</taxon>
        <taxon>Actinomycetota</taxon>
        <taxon>Actinomycetes</taxon>
        <taxon>Catenulisporales</taxon>
        <taxon>Actinospicaceae</taxon>
        <taxon>Actinospica</taxon>
    </lineage>
</organism>
<dbReference type="GO" id="GO:0006508">
    <property type="term" value="P:proteolysis"/>
    <property type="evidence" value="ECO:0007669"/>
    <property type="project" value="UniProtKB-KW"/>
</dbReference>
<keyword evidence="1" id="KW-0645">Protease</keyword>
<reference evidence="1" key="1">
    <citation type="submission" date="2021-04" db="EMBL/GenBank/DDBJ databases">
        <title>Genome based classification of Actinospica acidithermotolerans sp. nov., an actinobacterium isolated from an Indonesian hot spring.</title>
        <authorList>
            <person name="Kusuma A.B."/>
            <person name="Putra K.E."/>
            <person name="Nafisah S."/>
            <person name="Loh J."/>
            <person name="Nouioui I."/>
            <person name="Goodfellow M."/>
        </authorList>
    </citation>
    <scope>NUCLEOTIDE SEQUENCE</scope>
    <source>
        <strain evidence="1">MGRD01-02</strain>
    </source>
</reference>
<evidence type="ECO:0000313" key="2">
    <source>
        <dbReference type="Proteomes" id="UP000676325"/>
    </source>
</evidence>
<dbReference type="SUPFAM" id="SSF50630">
    <property type="entry name" value="Acid proteases"/>
    <property type="match status" value="2"/>
</dbReference>
<dbReference type="Pfam" id="PF13975">
    <property type="entry name" value="gag-asp_proteas"/>
    <property type="match status" value="1"/>
</dbReference>
<protein>
    <submittedName>
        <fullName evidence="1">Clan AA aspartic protease</fullName>
    </submittedName>
</protein>
<dbReference type="InterPro" id="IPR034122">
    <property type="entry name" value="Retropepsin-like_bacterial"/>
</dbReference>
<dbReference type="Proteomes" id="UP000676325">
    <property type="component" value="Unassembled WGS sequence"/>
</dbReference>
<name>A0A941IGY9_9ACTN</name>
<dbReference type="AlphaFoldDB" id="A0A941IGY9"/>
<dbReference type="EMBL" id="JAGSOH010000045">
    <property type="protein sequence ID" value="MBR7827940.1"/>
    <property type="molecule type" value="Genomic_DNA"/>
</dbReference>